<keyword evidence="3" id="KW-1185">Reference proteome</keyword>
<comment type="caution">
    <text evidence="2">The sequence shown here is derived from an EMBL/GenBank/DDBJ whole genome shotgun (WGS) entry which is preliminary data.</text>
</comment>
<feature type="region of interest" description="Disordered" evidence="1">
    <location>
        <begin position="374"/>
        <end position="435"/>
    </location>
</feature>
<evidence type="ECO:0000313" key="3">
    <source>
        <dbReference type="Proteomes" id="UP000094569"/>
    </source>
</evidence>
<accession>A0A1E3BDK9</accession>
<evidence type="ECO:0000256" key="1">
    <source>
        <dbReference type="SAM" id="MobiDB-lite"/>
    </source>
</evidence>
<name>A0A1E3BDK9_ASPCR</name>
<dbReference type="VEuPathDB" id="FungiDB:SI65_05634"/>
<gene>
    <name evidence="2" type="ORF">SI65_05634</name>
</gene>
<feature type="compositionally biased region" description="Low complexity" evidence="1">
    <location>
        <begin position="49"/>
        <end position="70"/>
    </location>
</feature>
<protein>
    <submittedName>
        <fullName evidence="2">Uncharacterized protein</fullName>
    </submittedName>
</protein>
<feature type="compositionally biased region" description="Polar residues" evidence="1">
    <location>
        <begin position="389"/>
        <end position="406"/>
    </location>
</feature>
<dbReference type="AlphaFoldDB" id="A0A1E3BDK9"/>
<evidence type="ECO:0000313" key="2">
    <source>
        <dbReference type="EMBL" id="ODM19017.1"/>
    </source>
</evidence>
<feature type="region of interest" description="Disordered" evidence="1">
    <location>
        <begin position="338"/>
        <end position="361"/>
    </location>
</feature>
<proteinExistence type="predicted"/>
<dbReference type="OrthoDB" id="3533623at2759"/>
<feature type="region of interest" description="Disordered" evidence="1">
    <location>
        <begin position="48"/>
        <end position="74"/>
    </location>
</feature>
<dbReference type="EMBL" id="JXNT01000005">
    <property type="protein sequence ID" value="ODM19017.1"/>
    <property type="molecule type" value="Genomic_DNA"/>
</dbReference>
<dbReference type="STRING" id="573508.A0A1E3BDK9"/>
<organism evidence="2 3">
    <name type="scientific">Aspergillus cristatus</name>
    <name type="common">Chinese Fuzhuan brick tea-fermentation fungus</name>
    <name type="synonym">Eurotium cristatum</name>
    <dbReference type="NCBI Taxonomy" id="573508"/>
    <lineage>
        <taxon>Eukaryota</taxon>
        <taxon>Fungi</taxon>
        <taxon>Dikarya</taxon>
        <taxon>Ascomycota</taxon>
        <taxon>Pezizomycotina</taxon>
        <taxon>Eurotiomycetes</taxon>
        <taxon>Eurotiomycetidae</taxon>
        <taxon>Eurotiales</taxon>
        <taxon>Aspergillaceae</taxon>
        <taxon>Aspergillus</taxon>
        <taxon>Aspergillus subgen. Aspergillus</taxon>
    </lineage>
</organism>
<sequence>MAHAEEILSAPDGSALTWILDHCLRYPGTYEIPLRTMYALNSNPTRYANETSHSNRSSGSSNLSVSSAQNQNPTSWDAAAELRAQLSHQISRLPTQPCSLPPSFITSFLRRCFAPVLDEVDFPQALTALDYLKDLDSRRRKEVAATLRRLGIETDTPNSQAELKETRPATLSWIESMNVKIRRAESLYSQIYVGLRRWTLLNEMLLSEPYNKANCIALLNTLFPPVTEFTVTPTPQLTTKTLKSQRDGFFRYITAVDTNGKQILEKLVMQGAREGEANNWTVIREALDKYLRLANEIIDECTAVTGPASLGEDEFRKGRKVDSGISFISAHKPMSSVSSGITAEELDKPLPPSPNSKRGGSTLERLARELRKLGDSGVSKNLRKMKSTAALSSRPGTPTASEQSSFDMDDHKRRRFLWEASNRKTHSKQPSSDFQ</sequence>
<dbReference type="Proteomes" id="UP000094569">
    <property type="component" value="Unassembled WGS sequence"/>
</dbReference>
<reference evidence="2 3" key="1">
    <citation type="journal article" date="2016" name="BMC Genomics">
        <title>Comparative genomic and transcriptomic analyses of the Fuzhuan brick tea-fermentation fungus Aspergillus cristatus.</title>
        <authorList>
            <person name="Ge Y."/>
            <person name="Wang Y."/>
            <person name="Liu Y."/>
            <person name="Tan Y."/>
            <person name="Ren X."/>
            <person name="Zhang X."/>
            <person name="Hyde K.D."/>
            <person name="Liu Y."/>
            <person name="Liu Z."/>
        </authorList>
    </citation>
    <scope>NUCLEOTIDE SEQUENCE [LARGE SCALE GENOMIC DNA]</scope>
    <source>
        <strain evidence="2 3">GZAAS20.1005</strain>
    </source>
</reference>